<dbReference type="eggNOG" id="COG5467">
    <property type="taxonomic scope" value="Bacteria"/>
</dbReference>
<dbReference type="PIRSF" id="PIRSF031780">
    <property type="entry name" value="UCP031780"/>
    <property type="match status" value="1"/>
</dbReference>
<comment type="caution">
    <text evidence="1">The sequence shown here is derived from an EMBL/GenBank/DDBJ whole genome shotgun (WGS) entry which is preliminary data.</text>
</comment>
<gene>
    <name evidence="1" type="ORF">SIAM614_17654</name>
</gene>
<proteinExistence type="predicted"/>
<evidence type="ECO:0008006" key="3">
    <source>
        <dbReference type="Google" id="ProtNLM"/>
    </source>
</evidence>
<reference evidence="1 2" key="1">
    <citation type="submission" date="2006-05" db="EMBL/GenBank/DDBJ databases">
        <authorList>
            <person name="King G."/>
            <person name="Ferriera S."/>
            <person name="Johnson J."/>
            <person name="Kravitz S."/>
            <person name="Beeson K."/>
            <person name="Sutton G."/>
            <person name="Rogers Y.-H."/>
            <person name="Friedman R."/>
            <person name="Frazier M."/>
            <person name="Venter J.C."/>
        </authorList>
    </citation>
    <scope>NUCLEOTIDE SEQUENCE [LARGE SCALE GENOMIC DNA]</scope>
    <source>
        <strain evidence="2">ATCC 25650 / DSM 13394 / JCM 20685 / NBRC 16684 / NCIMB 2208 / IAM 12614 / B1</strain>
    </source>
</reference>
<dbReference type="Gene3D" id="1.10.790.20">
    <property type="entry name" value="Domain of unknown function DUF1476"/>
    <property type="match status" value="1"/>
</dbReference>
<evidence type="ECO:0000313" key="2">
    <source>
        <dbReference type="Proteomes" id="UP000004848"/>
    </source>
</evidence>
<dbReference type="AlphaFoldDB" id="A0NP11"/>
<dbReference type="InterPro" id="IPR038293">
    <property type="entry name" value="ATPase_inh_sub_z_sf"/>
</dbReference>
<dbReference type="InterPro" id="IPR009945">
    <property type="entry name" value="ATPase_inh_sub_z"/>
</dbReference>
<protein>
    <recommendedName>
        <fullName evidence="3">DUF1476 domain-containing protein</fullName>
    </recommendedName>
</protein>
<name>A0NP11_ROSAI</name>
<accession>A0NP11</accession>
<organism evidence="1 2">
    <name type="scientific">Roseibium aggregatum (strain ATCC 25650 / DSM 13394 / JCM 20685 / NBRC 16684 / NCIMB 2208 / IAM 12614 / B1)</name>
    <name type="common">Stappia aggregata</name>
    <dbReference type="NCBI Taxonomy" id="384765"/>
    <lineage>
        <taxon>Bacteria</taxon>
        <taxon>Pseudomonadati</taxon>
        <taxon>Pseudomonadota</taxon>
        <taxon>Alphaproteobacteria</taxon>
        <taxon>Hyphomicrobiales</taxon>
        <taxon>Stappiaceae</taxon>
        <taxon>Roseibium</taxon>
    </lineage>
</organism>
<dbReference type="Pfam" id="PF07345">
    <property type="entry name" value="ATPaseInh_sub_z"/>
    <property type="match status" value="1"/>
</dbReference>
<evidence type="ECO:0000313" key="1">
    <source>
        <dbReference type="EMBL" id="EAV45174.1"/>
    </source>
</evidence>
<dbReference type="EMBL" id="AAUW01000003">
    <property type="protein sequence ID" value="EAV45174.1"/>
    <property type="molecule type" value="Genomic_DNA"/>
</dbReference>
<sequence length="129" mass="14951">MQETKSAPYGEKCISAVQETMSMSTFDKREQGFENKFVHDEELRFKATARRNKLLGLWAAGLLGFEGEKADEYAKEVVRADFEEPGEEDVFRKLREDFDANNVEQSDHQIRRTMDELMHTAIDQLQKEG</sequence>
<dbReference type="Proteomes" id="UP000004848">
    <property type="component" value="Unassembled WGS sequence"/>
</dbReference>